<dbReference type="CDD" id="cd04590">
    <property type="entry name" value="CBS_pair_CorC_HlyC_assoc"/>
    <property type="match status" value="1"/>
</dbReference>
<dbReference type="InterPro" id="IPR044751">
    <property type="entry name" value="Ion_transp-like_CBS"/>
</dbReference>
<feature type="domain" description="CBS" evidence="11">
    <location>
        <begin position="221"/>
        <end position="284"/>
    </location>
</feature>
<comment type="similarity">
    <text evidence="2">Belongs to the UPF0053 family. Hemolysin C subfamily.</text>
</comment>
<keyword evidence="14" id="KW-1185">Reference proteome</keyword>
<feature type="domain" description="CBS" evidence="11">
    <location>
        <begin position="285"/>
        <end position="341"/>
    </location>
</feature>
<dbReference type="Pfam" id="PF00571">
    <property type="entry name" value="CBS"/>
    <property type="match status" value="1"/>
</dbReference>
<dbReference type="InterPro" id="IPR002550">
    <property type="entry name" value="CNNM"/>
</dbReference>
<keyword evidence="6 8" id="KW-0129">CBS domain</keyword>
<accession>A0A845ACF4</accession>
<keyword evidence="7 9" id="KW-0472">Membrane</keyword>
<dbReference type="InterPro" id="IPR046342">
    <property type="entry name" value="CBS_dom_sf"/>
</dbReference>
<dbReference type="InterPro" id="IPR005170">
    <property type="entry name" value="Transptr-assoc_dom"/>
</dbReference>
<evidence type="ECO:0000313" key="13">
    <source>
        <dbReference type="EMBL" id="MXP27177.1"/>
    </source>
</evidence>
<evidence type="ECO:0000256" key="2">
    <source>
        <dbReference type="ARBA" id="ARBA00006446"/>
    </source>
</evidence>
<evidence type="ECO:0000259" key="12">
    <source>
        <dbReference type="PROSITE" id="PS51846"/>
    </source>
</evidence>
<protein>
    <submittedName>
        <fullName evidence="13">DUF21 domain-containing protein</fullName>
    </submittedName>
</protein>
<dbReference type="Pfam" id="PF01595">
    <property type="entry name" value="CNNM"/>
    <property type="match status" value="1"/>
</dbReference>
<organism evidence="13 14">
    <name type="scientific">Altericroceibacterium indicum</name>
    <dbReference type="NCBI Taxonomy" id="374177"/>
    <lineage>
        <taxon>Bacteria</taxon>
        <taxon>Pseudomonadati</taxon>
        <taxon>Pseudomonadota</taxon>
        <taxon>Alphaproteobacteria</taxon>
        <taxon>Sphingomonadales</taxon>
        <taxon>Erythrobacteraceae</taxon>
        <taxon>Altericroceibacterium</taxon>
    </lineage>
</organism>
<keyword evidence="5 9" id="KW-1133">Transmembrane helix</keyword>
<feature type="transmembrane region" description="Helical" evidence="10">
    <location>
        <begin position="105"/>
        <end position="125"/>
    </location>
</feature>
<dbReference type="PROSITE" id="PS51846">
    <property type="entry name" value="CNNM"/>
    <property type="match status" value="1"/>
</dbReference>
<dbReference type="SMART" id="SM01091">
    <property type="entry name" value="CorC_HlyC"/>
    <property type="match status" value="1"/>
</dbReference>
<evidence type="ECO:0000256" key="9">
    <source>
        <dbReference type="PROSITE-ProRule" id="PRU01193"/>
    </source>
</evidence>
<dbReference type="Pfam" id="PF03471">
    <property type="entry name" value="CorC_HlyC"/>
    <property type="match status" value="1"/>
</dbReference>
<keyword evidence="3 9" id="KW-0812">Transmembrane</keyword>
<comment type="caution">
    <text evidence="13">The sequence shown here is derived from an EMBL/GenBank/DDBJ whole genome shotgun (WGS) entry which is preliminary data.</text>
</comment>
<evidence type="ECO:0000259" key="11">
    <source>
        <dbReference type="PROSITE" id="PS51371"/>
    </source>
</evidence>
<dbReference type="EMBL" id="WTYQ01000007">
    <property type="protein sequence ID" value="MXP27177.1"/>
    <property type="molecule type" value="Genomic_DNA"/>
</dbReference>
<name>A0A845ACF4_9SPHN</name>
<dbReference type="GO" id="GO:0050660">
    <property type="term" value="F:flavin adenine dinucleotide binding"/>
    <property type="evidence" value="ECO:0007669"/>
    <property type="project" value="InterPro"/>
</dbReference>
<evidence type="ECO:0000256" key="5">
    <source>
        <dbReference type="ARBA" id="ARBA00022989"/>
    </source>
</evidence>
<keyword evidence="4" id="KW-0677">Repeat</keyword>
<evidence type="ECO:0000256" key="3">
    <source>
        <dbReference type="ARBA" id="ARBA00022692"/>
    </source>
</evidence>
<dbReference type="InterPro" id="IPR000644">
    <property type="entry name" value="CBS_dom"/>
</dbReference>
<dbReference type="SUPFAM" id="SSF56176">
    <property type="entry name" value="FAD-binding/transporter-associated domain-like"/>
    <property type="match status" value="1"/>
</dbReference>
<dbReference type="Gene3D" id="3.30.465.10">
    <property type="match status" value="1"/>
</dbReference>
<evidence type="ECO:0000256" key="8">
    <source>
        <dbReference type="PROSITE-ProRule" id="PRU00703"/>
    </source>
</evidence>
<reference evidence="13 14" key="1">
    <citation type="submission" date="2019-12" db="EMBL/GenBank/DDBJ databases">
        <title>Genomic-based taxomic classification of the family Erythrobacteraceae.</title>
        <authorList>
            <person name="Xu L."/>
        </authorList>
    </citation>
    <scope>NUCLEOTIDE SEQUENCE [LARGE SCALE GENOMIC DNA]</scope>
    <source>
        <strain evidence="13 14">DSM 18604</strain>
    </source>
</reference>
<dbReference type="PANTHER" id="PTHR22777">
    <property type="entry name" value="HEMOLYSIN-RELATED"/>
    <property type="match status" value="1"/>
</dbReference>
<evidence type="ECO:0000256" key="10">
    <source>
        <dbReference type="SAM" id="Phobius"/>
    </source>
</evidence>
<evidence type="ECO:0000313" key="14">
    <source>
        <dbReference type="Proteomes" id="UP000460561"/>
    </source>
</evidence>
<dbReference type="GO" id="GO:0005886">
    <property type="term" value="C:plasma membrane"/>
    <property type="evidence" value="ECO:0007669"/>
    <property type="project" value="TreeGrafter"/>
</dbReference>
<feature type="transmembrane region" description="Helical" evidence="10">
    <location>
        <begin position="137"/>
        <end position="159"/>
    </location>
</feature>
<evidence type="ECO:0000256" key="4">
    <source>
        <dbReference type="ARBA" id="ARBA00022737"/>
    </source>
</evidence>
<feature type="transmembrane region" description="Helical" evidence="10">
    <location>
        <begin position="6"/>
        <end position="29"/>
    </location>
</feature>
<dbReference type="Proteomes" id="UP000460561">
    <property type="component" value="Unassembled WGS sequence"/>
</dbReference>
<evidence type="ECO:0000256" key="6">
    <source>
        <dbReference type="ARBA" id="ARBA00023122"/>
    </source>
</evidence>
<gene>
    <name evidence="13" type="ORF">GRI39_14185</name>
</gene>
<dbReference type="PROSITE" id="PS51371">
    <property type="entry name" value="CBS"/>
    <property type="match status" value="2"/>
</dbReference>
<dbReference type="Gene3D" id="3.10.580.10">
    <property type="entry name" value="CBS-domain"/>
    <property type="match status" value="1"/>
</dbReference>
<evidence type="ECO:0000256" key="1">
    <source>
        <dbReference type="ARBA" id="ARBA00004141"/>
    </source>
</evidence>
<comment type="subcellular location">
    <subcellularLocation>
        <location evidence="1">Membrane</location>
        <topology evidence="1">Multi-pass membrane protein</topology>
    </subcellularLocation>
</comment>
<dbReference type="RefSeq" id="WP_160740391.1">
    <property type="nucleotide sequence ID" value="NZ_WTYQ01000007.1"/>
</dbReference>
<dbReference type="OrthoDB" id="9805314at2"/>
<dbReference type="PANTHER" id="PTHR22777:SF17">
    <property type="entry name" value="UPF0053 PROTEIN SLL0260"/>
    <property type="match status" value="1"/>
</dbReference>
<dbReference type="AlphaFoldDB" id="A0A845ACF4"/>
<feature type="domain" description="CNNM transmembrane" evidence="12">
    <location>
        <begin position="1"/>
        <end position="202"/>
    </location>
</feature>
<dbReference type="SUPFAM" id="SSF54631">
    <property type="entry name" value="CBS-domain pair"/>
    <property type="match status" value="1"/>
</dbReference>
<dbReference type="InterPro" id="IPR016169">
    <property type="entry name" value="FAD-bd_PCMH_sub2"/>
</dbReference>
<feature type="transmembrane region" description="Helical" evidence="10">
    <location>
        <begin position="61"/>
        <end position="85"/>
    </location>
</feature>
<evidence type="ECO:0000256" key="7">
    <source>
        <dbReference type="ARBA" id="ARBA00023136"/>
    </source>
</evidence>
<proteinExistence type="inferred from homology"/>
<sequence>MTPFPWFDLCILAALIILNGVFSMSELAIVSARRARLQMAADKGNRAARTALLLASDPGKFLSTVQIGITLIGIVSGAYSGAMLGGPVGERLAALGVPARYADDMGFALVIVLTTYFSLVAGELVPKQLALRAAEPVAIVVAPLMAFLAMVGAPFVWVLDRSSSLALRLLRVRHSGEQSLTAEELQMLFAEATRSGVIEEEEGAMLSGVMRLADRKVRDLMTPRIELDWIDREASEEELRIAIEDSPHSLLPVADGSADRLIGVIKVREVLALMLLGKEVRLDELICKTEVVPDQLDALDALRILQQSGTGMAMVHDEYGHLEGIVTPADLLSAIAGSFASYQDEGDGPDIVERADGSLLISGALPADALITHLGIGLPEGREFATAAGFVLSILRKLPQEGEVFEEQGWRFEVVDLDGRKIDKLLVSKVTQDDEGDDISGD</sequence>
<dbReference type="InterPro" id="IPR036318">
    <property type="entry name" value="FAD-bd_PCMH-like_sf"/>
</dbReference>